<keyword evidence="2" id="KW-0812">Transmembrane</keyword>
<evidence type="ECO:0000256" key="3">
    <source>
        <dbReference type="ARBA" id="ARBA00022859"/>
    </source>
</evidence>
<evidence type="ECO:0000259" key="10">
    <source>
        <dbReference type="SMART" id="SM00921"/>
    </source>
</evidence>
<keyword evidence="7" id="KW-1015">Disulfide bond</keyword>
<dbReference type="SMART" id="SM00921">
    <property type="entry name" value="MHC_II_beta"/>
    <property type="match status" value="1"/>
</dbReference>
<keyword evidence="3" id="KW-0391">Immunity</keyword>
<evidence type="ECO:0000256" key="8">
    <source>
        <dbReference type="ARBA" id="ARBA00023180"/>
    </source>
</evidence>
<dbReference type="EMBL" id="VWZA01005721">
    <property type="protein sequence ID" value="NXF56239.1"/>
    <property type="molecule type" value="Genomic_DNA"/>
</dbReference>
<dbReference type="InterPro" id="IPR050160">
    <property type="entry name" value="MHC/Immunoglobulin"/>
</dbReference>
<dbReference type="InterPro" id="IPR011162">
    <property type="entry name" value="MHC_I/II-like_Ag-recog"/>
</dbReference>
<feature type="non-terminal residue" evidence="11">
    <location>
        <position position="94"/>
    </location>
</feature>
<name>A0A7K8UP92_OCEOC</name>
<keyword evidence="5" id="KW-1064">Adaptive immunity</keyword>
<dbReference type="FunFam" id="3.10.320.10:FF:000001">
    <property type="entry name" value="HLA class II histocompatibility antigen, DRB1-1 beta chain"/>
    <property type="match status" value="1"/>
</dbReference>
<keyword evidence="6" id="KW-0472">Membrane</keyword>
<evidence type="ECO:0000256" key="6">
    <source>
        <dbReference type="ARBA" id="ARBA00023136"/>
    </source>
</evidence>
<protein>
    <submittedName>
        <fullName evidence="11">HB2L protein</fullName>
    </submittedName>
</protein>
<feature type="domain" description="MHC class II beta chain N-terminal" evidence="10">
    <location>
        <begin position="16"/>
        <end position="90"/>
    </location>
</feature>
<keyword evidence="12" id="KW-1185">Reference proteome</keyword>
<dbReference type="SUPFAM" id="SSF54452">
    <property type="entry name" value="MHC antigen-recognition domain"/>
    <property type="match status" value="1"/>
</dbReference>
<dbReference type="GO" id="GO:0042613">
    <property type="term" value="C:MHC class II protein complex"/>
    <property type="evidence" value="ECO:0007669"/>
    <property type="project" value="UniProtKB-KW"/>
</dbReference>
<dbReference type="OrthoDB" id="10043043at2759"/>
<dbReference type="PANTHER" id="PTHR19944:SF99">
    <property type="entry name" value="HLA CLASS II HISTOCOMPATIBILITY ANTIGEN, DRB1 BETA CHAIN"/>
    <property type="match status" value="1"/>
</dbReference>
<evidence type="ECO:0000313" key="11">
    <source>
        <dbReference type="EMBL" id="NXF56239.1"/>
    </source>
</evidence>
<accession>A0A7K8UP92</accession>
<dbReference type="GO" id="GO:0002250">
    <property type="term" value="P:adaptive immune response"/>
    <property type="evidence" value="ECO:0007669"/>
    <property type="project" value="UniProtKB-KW"/>
</dbReference>
<reference evidence="11 12" key="1">
    <citation type="submission" date="2019-09" db="EMBL/GenBank/DDBJ databases">
        <title>Bird 10,000 Genomes (B10K) Project - Family phase.</title>
        <authorList>
            <person name="Zhang G."/>
        </authorList>
    </citation>
    <scope>NUCLEOTIDE SEQUENCE [LARGE SCALE GENOMIC DNA]</scope>
    <source>
        <strain evidence="11">B10K-CU-031-11</strain>
        <tissue evidence="11">Muscle</tissue>
    </source>
</reference>
<evidence type="ECO:0000256" key="7">
    <source>
        <dbReference type="ARBA" id="ARBA00023157"/>
    </source>
</evidence>
<comment type="subcellular location">
    <subcellularLocation>
        <location evidence="1">Membrane</location>
        <topology evidence="1">Single-pass type I membrane protein</topology>
    </subcellularLocation>
</comment>
<dbReference type="InterPro" id="IPR000353">
    <property type="entry name" value="MHC_II_b_N"/>
</dbReference>
<feature type="non-terminal residue" evidence="11">
    <location>
        <position position="1"/>
    </location>
</feature>
<keyword evidence="4" id="KW-1133">Transmembrane helix</keyword>
<dbReference type="PANTHER" id="PTHR19944">
    <property type="entry name" value="MHC CLASS II-RELATED"/>
    <property type="match status" value="1"/>
</dbReference>
<gene>
    <name evidence="11" type="primary">Hb2l</name>
    <name evidence="11" type="ORF">OCEOCE_R15613</name>
</gene>
<proteinExistence type="predicted"/>
<evidence type="ECO:0000313" key="12">
    <source>
        <dbReference type="Proteomes" id="UP000569728"/>
    </source>
</evidence>
<dbReference type="InterPro" id="IPR014745">
    <property type="entry name" value="MHC_II_a/b_N"/>
</dbReference>
<evidence type="ECO:0000256" key="2">
    <source>
        <dbReference type="ARBA" id="ARBA00022692"/>
    </source>
</evidence>
<organism evidence="11 12">
    <name type="scientific">Oceanites oceanicus</name>
    <name type="common">Wilson's storm petrel</name>
    <name type="synonym">Procellaria oceanica</name>
    <dbReference type="NCBI Taxonomy" id="79653"/>
    <lineage>
        <taxon>Eukaryota</taxon>
        <taxon>Metazoa</taxon>
        <taxon>Chordata</taxon>
        <taxon>Craniata</taxon>
        <taxon>Vertebrata</taxon>
        <taxon>Euteleostomi</taxon>
        <taxon>Archelosauria</taxon>
        <taxon>Archosauria</taxon>
        <taxon>Dinosauria</taxon>
        <taxon>Saurischia</taxon>
        <taxon>Theropoda</taxon>
        <taxon>Coelurosauria</taxon>
        <taxon>Aves</taxon>
        <taxon>Neognathae</taxon>
        <taxon>Neoaves</taxon>
        <taxon>Aequornithes</taxon>
        <taxon>Procellariiformes</taxon>
        <taxon>Hydrobatidae</taxon>
        <taxon>Oceanites</taxon>
    </lineage>
</organism>
<dbReference type="Gene3D" id="3.10.320.10">
    <property type="entry name" value="Class II Histocompatibility Antigen, M Beta Chain, Chain B, domain 1"/>
    <property type="match status" value="1"/>
</dbReference>
<keyword evidence="8" id="KW-0325">Glycoprotein</keyword>
<dbReference type="Pfam" id="PF00969">
    <property type="entry name" value="MHC_II_beta"/>
    <property type="match status" value="1"/>
</dbReference>
<evidence type="ECO:0000256" key="4">
    <source>
        <dbReference type="ARBA" id="ARBA00022989"/>
    </source>
</evidence>
<keyword evidence="9" id="KW-0491">MHC II</keyword>
<evidence type="ECO:0000256" key="9">
    <source>
        <dbReference type="ARBA" id="ARBA00023182"/>
    </source>
</evidence>
<evidence type="ECO:0000256" key="5">
    <source>
        <dbReference type="ARBA" id="ARBA00023130"/>
    </source>
</evidence>
<evidence type="ECO:0000256" key="1">
    <source>
        <dbReference type="ARBA" id="ARBA00004479"/>
    </source>
</evidence>
<dbReference type="Proteomes" id="UP000569728">
    <property type="component" value="Unassembled WGS sequence"/>
</dbReference>
<comment type="caution">
    <text evidence="11">The sequence shown here is derived from an EMBL/GenBank/DDBJ whole genome shotgun (WGS) entry which is preliminary data.</text>
</comment>
<sequence length="94" mass="10714">PASPAQTGVFQVVTKSECQYHNGTEQVRFLQRYIYNRQQITHFDSDVGQFVADNALGEPQAKHFNSQPDILEQKRAAVDTFCRHNYGVLTPFIV</sequence>
<dbReference type="GO" id="GO:0002504">
    <property type="term" value="P:antigen processing and presentation of peptide or polysaccharide antigen via MHC class II"/>
    <property type="evidence" value="ECO:0007669"/>
    <property type="project" value="UniProtKB-KW"/>
</dbReference>
<dbReference type="AlphaFoldDB" id="A0A7K8UP92"/>